<dbReference type="FunCoup" id="A5E2T5">
    <property type="interactions" value="441"/>
</dbReference>
<dbReference type="Pfam" id="PF00348">
    <property type="entry name" value="polyprenyl_synt"/>
    <property type="match status" value="1"/>
</dbReference>
<dbReference type="GO" id="GO:0033386">
    <property type="term" value="P:geranylgeranyl diphosphate biosynthetic process"/>
    <property type="evidence" value="ECO:0000314"/>
    <property type="project" value="CACAO"/>
</dbReference>
<keyword evidence="1 4" id="KW-0808">Transferase</keyword>
<dbReference type="GO" id="GO:0004311">
    <property type="term" value="F:geranylgeranyl diphosphate synthase activity"/>
    <property type="evidence" value="ECO:0000314"/>
    <property type="project" value="CACAO"/>
</dbReference>
<evidence type="ECO:0000256" key="3">
    <source>
        <dbReference type="ARBA" id="ARBA00022842"/>
    </source>
</evidence>
<dbReference type="OrthoDB" id="6921389at2759"/>
<dbReference type="KEGG" id="lel:PVL30_004745"/>
<dbReference type="SFLD" id="SFLDS00005">
    <property type="entry name" value="Isoprenoid_Synthase_Type_I"/>
    <property type="match status" value="1"/>
</dbReference>
<evidence type="ECO:0008006" key="7">
    <source>
        <dbReference type="Google" id="ProtNLM"/>
    </source>
</evidence>
<evidence type="ECO:0000256" key="2">
    <source>
        <dbReference type="ARBA" id="ARBA00022723"/>
    </source>
</evidence>
<proteinExistence type="inferred from homology"/>
<evidence type="ECO:0000256" key="1">
    <source>
        <dbReference type="ARBA" id="ARBA00022679"/>
    </source>
</evidence>
<dbReference type="PROSITE" id="PS00723">
    <property type="entry name" value="POLYPRENYL_SYNTHASE_1"/>
    <property type="match status" value="1"/>
</dbReference>
<dbReference type="InterPro" id="IPR033749">
    <property type="entry name" value="Polyprenyl_synt_CS"/>
</dbReference>
<dbReference type="InParanoid" id="A5E2T5"/>
<organism evidence="5 6">
    <name type="scientific">Lodderomyces elongisporus (strain ATCC 11503 / CBS 2605 / JCM 1781 / NBRC 1676 / NRRL YB-4239)</name>
    <name type="common">Yeast</name>
    <name type="synonym">Saccharomyces elongisporus</name>
    <dbReference type="NCBI Taxonomy" id="379508"/>
    <lineage>
        <taxon>Eukaryota</taxon>
        <taxon>Fungi</taxon>
        <taxon>Dikarya</taxon>
        <taxon>Ascomycota</taxon>
        <taxon>Saccharomycotina</taxon>
        <taxon>Pichiomycetes</taxon>
        <taxon>Debaryomycetaceae</taxon>
        <taxon>Candida/Lodderomyces clade</taxon>
        <taxon>Lodderomyces</taxon>
    </lineage>
</organism>
<dbReference type="PANTHER" id="PTHR12001">
    <property type="entry name" value="GERANYLGERANYL PYROPHOSPHATE SYNTHASE"/>
    <property type="match status" value="1"/>
</dbReference>
<dbReference type="SMR" id="A5E2T5"/>
<evidence type="ECO:0000256" key="4">
    <source>
        <dbReference type="RuleBase" id="RU004466"/>
    </source>
</evidence>
<keyword evidence="2" id="KW-0479">Metal-binding</keyword>
<comment type="similarity">
    <text evidence="4">Belongs to the FPP/GGPP synthase family.</text>
</comment>
<dbReference type="Gene3D" id="1.10.600.10">
    <property type="entry name" value="Farnesyl Diphosphate Synthase"/>
    <property type="match status" value="1"/>
</dbReference>
<dbReference type="VEuPathDB" id="FungiDB:LELG_03922"/>
<reference evidence="5 6" key="1">
    <citation type="journal article" date="2009" name="Nature">
        <title>Evolution of pathogenicity and sexual reproduction in eight Candida genomes.</title>
        <authorList>
            <person name="Butler G."/>
            <person name="Rasmussen M.D."/>
            <person name="Lin M.F."/>
            <person name="Santos M.A."/>
            <person name="Sakthikumar S."/>
            <person name="Munro C.A."/>
            <person name="Rheinbay E."/>
            <person name="Grabherr M."/>
            <person name="Forche A."/>
            <person name="Reedy J.L."/>
            <person name="Agrafioti I."/>
            <person name="Arnaud M.B."/>
            <person name="Bates S."/>
            <person name="Brown A.J."/>
            <person name="Brunke S."/>
            <person name="Costanzo M.C."/>
            <person name="Fitzpatrick D.A."/>
            <person name="de Groot P.W."/>
            <person name="Harris D."/>
            <person name="Hoyer L.L."/>
            <person name="Hube B."/>
            <person name="Klis F.M."/>
            <person name="Kodira C."/>
            <person name="Lennard N."/>
            <person name="Logue M.E."/>
            <person name="Martin R."/>
            <person name="Neiman A.M."/>
            <person name="Nikolaou E."/>
            <person name="Quail M.A."/>
            <person name="Quinn J."/>
            <person name="Santos M.C."/>
            <person name="Schmitzberger F.F."/>
            <person name="Sherlock G."/>
            <person name="Shah P."/>
            <person name="Silverstein K.A."/>
            <person name="Skrzypek M.S."/>
            <person name="Soll D."/>
            <person name="Staggs R."/>
            <person name="Stansfield I."/>
            <person name="Stumpf M.P."/>
            <person name="Sudbery P.E."/>
            <person name="Srikantha T."/>
            <person name="Zeng Q."/>
            <person name="Berman J."/>
            <person name="Berriman M."/>
            <person name="Heitman J."/>
            <person name="Gow N.A."/>
            <person name="Lorenz M.C."/>
            <person name="Birren B.W."/>
            <person name="Kellis M."/>
            <person name="Cuomo C.A."/>
        </authorList>
    </citation>
    <scope>NUCLEOTIDE SEQUENCE [LARGE SCALE GENOMIC DNA]</scope>
    <source>
        <strain evidence="6">ATCC 11503 / BCRC 21390 / CBS 2605 / JCM 1781 / NBRC 1676 / NRRL YB-4239</strain>
    </source>
</reference>
<dbReference type="Proteomes" id="UP000001996">
    <property type="component" value="Unassembled WGS sequence"/>
</dbReference>
<keyword evidence="6" id="KW-1185">Reference proteome</keyword>
<dbReference type="AlphaFoldDB" id="A5E2T5"/>
<dbReference type="HOGENOM" id="CLU_014015_6_0_1"/>
<sequence length="347" mass="40030">MDYKKVVNSLAQPTVVDPAVIEPYKYIRKLASNNNNVRSRFINAFNETFFHITDQEVLQLINEVIEILHNASLLIDDVEDSSNFRRGYPSAHMKYGVPLTINCGNLMYFEAIEKVYNLWRLKLGKEDTTLATLALVWEIVMPEMKNFHKGQGLDIYWRDNLPDLESLPSVVDYCQMAKDKTGGLFRLAVRLLRLFSSGSTHLDSEYNGVFESIANCLGVIYQIRDDYLNIVDERYSHMKGIRGEDLIEGKLSFPILVSLTKDFNQKHTEISSLSPLYELLYNHRSTEERLRRRDLHDQAIEQLESPDIVSETNRLLQELKAQACRLIMENARDANPLMIMVDTLCTI</sequence>
<dbReference type="eggNOG" id="KOG0777">
    <property type="taxonomic scope" value="Eukaryota"/>
</dbReference>
<evidence type="ECO:0000313" key="6">
    <source>
        <dbReference type="Proteomes" id="UP000001996"/>
    </source>
</evidence>
<accession>A5E2T5</accession>
<dbReference type="SUPFAM" id="SSF48576">
    <property type="entry name" value="Terpenoid synthases"/>
    <property type="match status" value="1"/>
</dbReference>
<protein>
    <recommendedName>
        <fullName evidence="7">Geranylgeranyl pyrophosphate synthetase</fullName>
    </recommendedName>
</protein>
<gene>
    <name evidence="5" type="ORF">LELG_03922</name>
</gene>
<dbReference type="PROSITE" id="PS00444">
    <property type="entry name" value="POLYPRENYL_SYNTHASE_2"/>
    <property type="match status" value="1"/>
</dbReference>
<keyword evidence="3" id="KW-0460">Magnesium</keyword>
<evidence type="ECO:0000313" key="5">
    <source>
        <dbReference type="EMBL" id="EDK45743.1"/>
    </source>
</evidence>
<dbReference type="STRING" id="379508.A5E2T5"/>
<name>A5E2T5_LODEL</name>
<dbReference type="GeneID" id="5231975"/>
<dbReference type="PANTHER" id="PTHR12001:SF44">
    <property type="entry name" value="GERANYLGERANYL PYROPHOSPHATE SYNTHASE"/>
    <property type="match status" value="1"/>
</dbReference>
<dbReference type="EMBL" id="CH981528">
    <property type="protein sequence ID" value="EDK45743.1"/>
    <property type="molecule type" value="Genomic_DNA"/>
</dbReference>
<dbReference type="GO" id="GO:0046872">
    <property type="term" value="F:metal ion binding"/>
    <property type="evidence" value="ECO:0007669"/>
    <property type="project" value="UniProtKB-KW"/>
</dbReference>
<dbReference type="OMA" id="CAFLEML"/>
<dbReference type="InterPro" id="IPR008949">
    <property type="entry name" value="Isoprenoid_synthase_dom_sf"/>
</dbReference>
<dbReference type="InterPro" id="IPR000092">
    <property type="entry name" value="Polyprenyl_synt"/>
</dbReference>
<dbReference type="FunFam" id="1.10.600.10:FF:000057">
    <property type="entry name" value="Geranylgeranyl pyrophosphate synthetase, putative [includes: dimethylallyltranstransferase (Ec 2.5.1.1) geranyltranstransferase (Ec 2.5.1.10) farnesyltranstransferas (Ec 2.5.1.29)]"/>
    <property type="match status" value="1"/>
</dbReference>